<gene>
    <name evidence="5" type="ORF">DB32_000331</name>
</gene>
<protein>
    <submittedName>
        <fullName evidence="5">Phospholipase D/Transphosphatidylase</fullName>
    </submittedName>
</protein>
<dbReference type="InterPro" id="IPR025202">
    <property type="entry name" value="PLD-like_dom"/>
</dbReference>
<keyword evidence="2" id="KW-0378">Hydrolase</keyword>
<reference evidence="5 6" key="1">
    <citation type="submission" date="2015-03" db="EMBL/GenBank/DDBJ databases">
        <title>Genome assembly of Sandaracinus amylolyticus DSM 53668.</title>
        <authorList>
            <person name="Sharma G."/>
            <person name="Subramanian S."/>
        </authorList>
    </citation>
    <scope>NUCLEOTIDE SEQUENCE [LARGE SCALE GENOMIC DNA]</scope>
    <source>
        <strain evidence="5 6">DSM 53668</strain>
    </source>
</reference>
<keyword evidence="3" id="KW-0443">Lipid metabolism</keyword>
<sequence>MLKVGETCSALAPAWSGVIVDADDYYRSLADAIESARAYVLIAGWQLESSVWMRRRDEDEDRPRTFREIVRAAVTRNPELRIYVLAWDWSSVYALDREWATSDKLRSAGRGRLRFLYDANHAPGASHHEKFAIVDGHTAWLGGIDISEHRWDQRSHVDQNPMRFDGKGALYLPYHDVQSVVRGPVVRHLVEHFVDRWVAAGGEPMVLVPEPIPESAPFAHMPLGHGPVAITRTRGATVVPMREPVREIRALYERALQRAERFVYIESQYVTARVIVEALADRMRDRSRGRLEIVVIVPWCLEGRMEKAAIEGPQRIALSVLARIAEENGHAMGVFSPCVPRKADSEGPCPTYVHSKLMIVDDRFLTLGSANATNRSMGLDTELNLAWAAEDEHDDVARGIHALRVSLMAEHTGVTPEEAIRDLSRVEGIVDRLCALAANEPRRLYRPRLDPDQAIADQGPMDDLFASIGDPETAAFDEGLFEEILERPHGIVARVVTALQSVAGARG</sequence>
<proteinExistence type="predicted"/>
<dbReference type="InterPro" id="IPR001736">
    <property type="entry name" value="PLipase_D/transphosphatidylase"/>
</dbReference>
<dbReference type="EMBL" id="CP011125">
    <property type="protein sequence ID" value="AKF03182.1"/>
    <property type="molecule type" value="Genomic_DNA"/>
</dbReference>
<evidence type="ECO:0000256" key="1">
    <source>
        <dbReference type="ARBA" id="ARBA00022737"/>
    </source>
</evidence>
<keyword evidence="1" id="KW-0677">Repeat</keyword>
<dbReference type="AlphaFoldDB" id="A0A0F6YG33"/>
<keyword evidence="6" id="KW-1185">Reference proteome</keyword>
<organism evidence="5 6">
    <name type="scientific">Sandaracinus amylolyticus</name>
    <dbReference type="NCBI Taxonomy" id="927083"/>
    <lineage>
        <taxon>Bacteria</taxon>
        <taxon>Pseudomonadati</taxon>
        <taxon>Myxococcota</taxon>
        <taxon>Polyangia</taxon>
        <taxon>Polyangiales</taxon>
        <taxon>Sandaracinaceae</taxon>
        <taxon>Sandaracinus</taxon>
    </lineage>
</organism>
<name>A0A0F6YG33_9BACT</name>
<dbReference type="InterPro" id="IPR015679">
    <property type="entry name" value="PLipase_D_fam"/>
</dbReference>
<dbReference type="CDD" id="cd09140">
    <property type="entry name" value="PLDc_vPLD1_2_like_bac_1"/>
    <property type="match status" value="1"/>
</dbReference>
<dbReference type="KEGG" id="samy:DB32_000331"/>
<dbReference type="Gene3D" id="3.30.870.10">
    <property type="entry name" value="Endonuclease Chain A"/>
    <property type="match status" value="2"/>
</dbReference>
<feature type="domain" description="PLD phosphodiesterase" evidence="4">
    <location>
        <begin position="123"/>
        <end position="150"/>
    </location>
</feature>
<dbReference type="GO" id="GO:0004630">
    <property type="term" value="F:phospholipase D activity"/>
    <property type="evidence" value="ECO:0007669"/>
    <property type="project" value="TreeGrafter"/>
</dbReference>
<dbReference type="STRING" id="927083.DB32_000331"/>
<evidence type="ECO:0000313" key="6">
    <source>
        <dbReference type="Proteomes" id="UP000034883"/>
    </source>
</evidence>
<evidence type="ECO:0000313" key="5">
    <source>
        <dbReference type="EMBL" id="AKF03182.1"/>
    </source>
</evidence>
<evidence type="ECO:0000256" key="2">
    <source>
        <dbReference type="ARBA" id="ARBA00022801"/>
    </source>
</evidence>
<dbReference type="GO" id="GO:0009395">
    <property type="term" value="P:phospholipid catabolic process"/>
    <property type="evidence" value="ECO:0007669"/>
    <property type="project" value="TreeGrafter"/>
</dbReference>
<dbReference type="Proteomes" id="UP000034883">
    <property type="component" value="Chromosome"/>
</dbReference>
<feature type="domain" description="PLD phosphodiesterase" evidence="4">
    <location>
        <begin position="354"/>
        <end position="376"/>
    </location>
</feature>
<dbReference type="SUPFAM" id="SSF56024">
    <property type="entry name" value="Phospholipase D/nuclease"/>
    <property type="match status" value="2"/>
</dbReference>
<dbReference type="Pfam" id="PF13091">
    <property type="entry name" value="PLDc_2"/>
    <property type="match status" value="1"/>
</dbReference>
<evidence type="ECO:0000256" key="3">
    <source>
        <dbReference type="ARBA" id="ARBA00023098"/>
    </source>
</evidence>
<dbReference type="PROSITE" id="PS50035">
    <property type="entry name" value="PLD"/>
    <property type="match status" value="2"/>
</dbReference>
<evidence type="ECO:0000259" key="4">
    <source>
        <dbReference type="PROSITE" id="PS50035"/>
    </source>
</evidence>
<dbReference type="PANTHER" id="PTHR18896:SF60">
    <property type="entry name" value="PHOSPHOLIPASE D"/>
    <property type="match status" value="1"/>
</dbReference>
<dbReference type="PANTHER" id="PTHR18896">
    <property type="entry name" value="PHOSPHOLIPASE D"/>
    <property type="match status" value="1"/>
</dbReference>
<accession>A0A0F6YG33</accession>
<dbReference type="SMART" id="SM00155">
    <property type="entry name" value="PLDc"/>
    <property type="match status" value="2"/>
</dbReference>
<dbReference type="GO" id="GO:0005886">
    <property type="term" value="C:plasma membrane"/>
    <property type="evidence" value="ECO:0007669"/>
    <property type="project" value="TreeGrafter"/>
</dbReference>